<evidence type="ECO:0000313" key="2">
    <source>
        <dbReference type="EMBL" id="GBM03442.1"/>
    </source>
</evidence>
<evidence type="ECO:0000313" key="3">
    <source>
        <dbReference type="Proteomes" id="UP000499080"/>
    </source>
</evidence>
<evidence type="ECO:0000256" key="1">
    <source>
        <dbReference type="SAM" id="MobiDB-lite"/>
    </source>
</evidence>
<comment type="caution">
    <text evidence="2">The sequence shown here is derived from an EMBL/GenBank/DDBJ whole genome shotgun (WGS) entry which is preliminary data.</text>
</comment>
<dbReference type="EMBL" id="BGPR01000191">
    <property type="protein sequence ID" value="GBM03442.1"/>
    <property type="molecule type" value="Genomic_DNA"/>
</dbReference>
<gene>
    <name evidence="2" type="ORF">AVEN_265480_1</name>
</gene>
<protein>
    <submittedName>
        <fullName evidence="2">Uncharacterized protein</fullName>
    </submittedName>
</protein>
<dbReference type="Proteomes" id="UP000499080">
    <property type="component" value="Unassembled WGS sequence"/>
</dbReference>
<feature type="region of interest" description="Disordered" evidence="1">
    <location>
        <begin position="1"/>
        <end position="25"/>
    </location>
</feature>
<dbReference type="AlphaFoldDB" id="A0A4Y2CG96"/>
<accession>A0A4Y2CG96</accession>
<sequence>MFQPYGRQPIETSHSPTILRTSRSSGAEKAKLGFLRKTHYDTNYSLPTSSNLLPTPTTAETNSKFIGARLLVTGGIKNTTVTRACSTLTFRQANKPLCRHEKANGQVFDTNIPFHNVVFRRLRAKISNDRHVICELN</sequence>
<proteinExistence type="predicted"/>
<name>A0A4Y2CG96_ARAVE</name>
<keyword evidence="3" id="KW-1185">Reference proteome</keyword>
<reference evidence="2 3" key="1">
    <citation type="journal article" date="2019" name="Sci. Rep.">
        <title>Orb-weaving spider Araneus ventricosus genome elucidates the spidroin gene catalogue.</title>
        <authorList>
            <person name="Kono N."/>
            <person name="Nakamura H."/>
            <person name="Ohtoshi R."/>
            <person name="Moran D.A.P."/>
            <person name="Shinohara A."/>
            <person name="Yoshida Y."/>
            <person name="Fujiwara M."/>
            <person name="Mori M."/>
            <person name="Tomita M."/>
            <person name="Arakawa K."/>
        </authorList>
    </citation>
    <scope>NUCLEOTIDE SEQUENCE [LARGE SCALE GENOMIC DNA]</scope>
</reference>
<organism evidence="2 3">
    <name type="scientific">Araneus ventricosus</name>
    <name type="common">Orbweaver spider</name>
    <name type="synonym">Epeira ventricosa</name>
    <dbReference type="NCBI Taxonomy" id="182803"/>
    <lineage>
        <taxon>Eukaryota</taxon>
        <taxon>Metazoa</taxon>
        <taxon>Ecdysozoa</taxon>
        <taxon>Arthropoda</taxon>
        <taxon>Chelicerata</taxon>
        <taxon>Arachnida</taxon>
        <taxon>Araneae</taxon>
        <taxon>Araneomorphae</taxon>
        <taxon>Entelegynae</taxon>
        <taxon>Araneoidea</taxon>
        <taxon>Araneidae</taxon>
        <taxon>Araneus</taxon>
    </lineage>
</organism>
<feature type="compositionally biased region" description="Polar residues" evidence="1">
    <location>
        <begin position="10"/>
        <end position="25"/>
    </location>
</feature>